<dbReference type="RefSeq" id="WP_212675679.1">
    <property type="nucleotide sequence ID" value="NZ_JAGSPJ010000004.1"/>
</dbReference>
<organism evidence="2 3">
    <name type="scientific">Undibacterium fentianense</name>
    <dbReference type="NCBI Taxonomy" id="2828728"/>
    <lineage>
        <taxon>Bacteria</taxon>
        <taxon>Pseudomonadati</taxon>
        <taxon>Pseudomonadota</taxon>
        <taxon>Betaproteobacteria</taxon>
        <taxon>Burkholderiales</taxon>
        <taxon>Oxalobacteraceae</taxon>
        <taxon>Undibacterium</taxon>
    </lineage>
</organism>
<keyword evidence="1" id="KW-0812">Transmembrane</keyword>
<dbReference type="EMBL" id="JAGSPJ010000004">
    <property type="protein sequence ID" value="MBR7800551.1"/>
    <property type="molecule type" value="Genomic_DNA"/>
</dbReference>
<proteinExistence type="predicted"/>
<protein>
    <submittedName>
        <fullName evidence="2">Uncharacterized protein</fullName>
    </submittedName>
</protein>
<reference evidence="2" key="1">
    <citation type="submission" date="2021-04" db="EMBL/GenBank/DDBJ databases">
        <title>novel species isolated from subtropical streams in China.</title>
        <authorList>
            <person name="Lu H."/>
        </authorList>
    </citation>
    <scope>NUCLEOTIDE SEQUENCE</scope>
    <source>
        <strain evidence="2">FT137W</strain>
    </source>
</reference>
<feature type="transmembrane region" description="Helical" evidence="1">
    <location>
        <begin position="6"/>
        <end position="25"/>
    </location>
</feature>
<dbReference type="AlphaFoldDB" id="A0A941IFB8"/>
<dbReference type="Proteomes" id="UP000678545">
    <property type="component" value="Unassembled WGS sequence"/>
</dbReference>
<sequence>MTQDISSAIQAVASVVTAIIALVALKQVSLLRTQIKTDHERSRRHRAVEDLRDWNNHLTENITSTRRLVETFSDEQLEALKENKGIKLSKQYRAIADVALGIAPEDVLLEDGDFYLLSPEHAIRLRNHCIRHLNAFEITLAAWRHGIADNHIIEEQLSYLVDLKRGWKMLEKFRKQVVGLDAHPATEMFVQLISEKKGAIELEKQLFEESSKPQGLPKIV</sequence>
<evidence type="ECO:0000256" key="1">
    <source>
        <dbReference type="SAM" id="Phobius"/>
    </source>
</evidence>
<evidence type="ECO:0000313" key="2">
    <source>
        <dbReference type="EMBL" id="MBR7800551.1"/>
    </source>
</evidence>
<gene>
    <name evidence="2" type="ORF">KDM90_11140</name>
</gene>
<evidence type="ECO:0000313" key="3">
    <source>
        <dbReference type="Proteomes" id="UP000678545"/>
    </source>
</evidence>
<keyword evidence="1" id="KW-0472">Membrane</keyword>
<comment type="caution">
    <text evidence="2">The sequence shown here is derived from an EMBL/GenBank/DDBJ whole genome shotgun (WGS) entry which is preliminary data.</text>
</comment>
<keyword evidence="3" id="KW-1185">Reference proteome</keyword>
<keyword evidence="1" id="KW-1133">Transmembrane helix</keyword>
<accession>A0A941IFB8</accession>
<name>A0A941IFB8_9BURK</name>